<name>A0ABN0UN80_9PSEU</name>
<dbReference type="Gene3D" id="3.50.30.30">
    <property type="match status" value="1"/>
</dbReference>
<keyword evidence="3" id="KW-1185">Reference proteome</keyword>
<evidence type="ECO:0008006" key="4">
    <source>
        <dbReference type="Google" id="ProtNLM"/>
    </source>
</evidence>
<gene>
    <name evidence="2" type="ORF">GCM10010492_66070</name>
</gene>
<evidence type="ECO:0000256" key="1">
    <source>
        <dbReference type="SAM" id="SignalP"/>
    </source>
</evidence>
<dbReference type="InterPro" id="IPR011044">
    <property type="entry name" value="Quino_amine_DH_bsu"/>
</dbReference>
<feature type="signal peptide" evidence="1">
    <location>
        <begin position="1"/>
        <end position="26"/>
    </location>
</feature>
<dbReference type="RefSeq" id="WP_343938370.1">
    <property type="nucleotide sequence ID" value="NZ_BAAABU010000024.1"/>
</dbReference>
<evidence type="ECO:0000313" key="2">
    <source>
        <dbReference type="EMBL" id="GAA0255987.1"/>
    </source>
</evidence>
<accession>A0ABN0UN80</accession>
<feature type="chain" id="PRO_5046023680" description="LVIVD repeat-containing protein" evidence="1">
    <location>
        <begin position="27"/>
        <end position="636"/>
    </location>
</feature>
<dbReference type="Proteomes" id="UP001500416">
    <property type="component" value="Unassembled WGS sequence"/>
</dbReference>
<sequence length="636" mass="67646">MRTKRFLTALTAAALTAAMATPAVTAAHPGQHGPLDGHLLGPGAWGDLQLLGKADLTDTDDLIADVAIDPRSTHAYLANWGKPTCDANREDGDPDAGAYVVDITDLANPRRIGFIPHSQDSRPGEGMQAVPIGTRFYNGTMLVMNNEHCGKNGKGGVSLYDVSNPAKPVKLSEHFGDRANLSLGDSNDIHSAFAWDAGANAYVVVTDNFESGGPDVDILDITNPRRPRLIHEIDINAAYPQLTQPQLGLTQVFLHDMTVKRINGHWVLLLSYWDGGYIQFNVDNPTQPTLIGDTDFSHPDPQLLESTGQARTPEGNGHQAEFTSDDEYFLGTDEDFTPYGATDFAISTGASAGPYPSVPVPGSAPIVVLSDEVLNGPVVYGGYGCPDSAAVPTPGSIPGYEASLQPGEERIVVLQRGPAGDPSAPEPACFPGQKAHQAVTAGWDAVVVVQRHGGPENPPYCGSGGFDDLVVAVCTSHEAYHRMFGTPVSTTYPDGPAIGTVGERVRATAAFDGWGYVHLFANRLDAGGKFPELDTYAIEEGMGEARAVGFGDLTVHEVATDPNHARRAYLSYYSGGMRALEIMCTGPDSCELVETGGYLSPTGNDFWGVEAFTRDGTTYVAGSDRDDGLYLFSTTR</sequence>
<evidence type="ECO:0000313" key="3">
    <source>
        <dbReference type="Proteomes" id="UP001500416"/>
    </source>
</evidence>
<proteinExistence type="predicted"/>
<dbReference type="SUPFAM" id="SSF50969">
    <property type="entry name" value="YVTN repeat-like/Quinoprotein amine dehydrogenase"/>
    <property type="match status" value="1"/>
</dbReference>
<keyword evidence="1" id="KW-0732">Signal</keyword>
<protein>
    <recommendedName>
        <fullName evidence="4">LVIVD repeat-containing protein</fullName>
    </recommendedName>
</protein>
<dbReference type="EMBL" id="BAAABU010000024">
    <property type="protein sequence ID" value="GAA0255987.1"/>
    <property type="molecule type" value="Genomic_DNA"/>
</dbReference>
<organism evidence="2 3">
    <name type="scientific">Saccharothrix mutabilis subsp. mutabilis</name>
    <dbReference type="NCBI Taxonomy" id="66855"/>
    <lineage>
        <taxon>Bacteria</taxon>
        <taxon>Bacillati</taxon>
        <taxon>Actinomycetota</taxon>
        <taxon>Actinomycetes</taxon>
        <taxon>Pseudonocardiales</taxon>
        <taxon>Pseudonocardiaceae</taxon>
        <taxon>Saccharothrix</taxon>
    </lineage>
</organism>
<comment type="caution">
    <text evidence="2">The sequence shown here is derived from an EMBL/GenBank/DDBJ whole genome shotgun (WGS) entry which is preliminary data.</text>
</comment>
<reference evidence="2 3" key="1">
    <citation type="journal article" date="2019" name="Int. J. Syst. Evol. Microbiol.">
        <title>The Global Catalogue of Microorganisms (GCM) 10K type strain sequencing project: providing services to taxonomists for standard genome sequencing and annotation.</title>
        <authorList>
            <consortium name="The Broad Institute Genomics Platform"/>
            <consortium name="The Broad Institute Genome Sequencing Center for Infectious Disease"/>
            <person name="Wu L."/>
            <person name="Ma J."/>
        </authorList>
    </citation>
    <scope>NUCLEOTIDE SEQUENCE [LARGE SCALE GENOMIC DNA]</scope>
    <source>
        <strain evidence="2 3">JCM 3380</strain>
    </source>
</reference>